<keyword evidence="1" id="KW-0472">Membrane</keyword>
<keyword evidence="1" id="KW-1133">Transmembrane helix</keyword>
<dbReference type="Proteomes" id="UP000748991">
    <property type="component" value="Unassembled WGS sequence"/>
</dbReference>
<dbReference type="Gene3D" id="3.40.570.10">
    <property type="entry name" value="Extracellular Endonuclease, subunit A"/>
    <property type="match status" value="1"/>
</dbReference>
<dbReference type="RefSeq" id="WP_278637947.1">
    <property type="nucleotide sequence ID" value="NZ_JAGZZP010000010.1"/>
</dbReference>
<protein>
    <submittedName>
        <fullName evidence="3">DNA/RNA non-specific endonuclease</fullName>
    </submittedName>
</protein>
<proteinExistence type="predicted"/>
<dbReference type="InterPro" id="IPR044927">
    <property type="entry name" value="Endonuclea_NS_2"/>
</dbReference>
<keyword evidence="1" id="KW-0812">Transmembrane</keyword>
<accession>A0A943SNN5</accession>
<name>A0A943SNN5_9FIRM</name>
<evidence type="ECO:0000313" key="3">
    <source>
        <dbReference type="EMBL" id="MBS6535373.1"/>
    </source>
</evidence>
<evidence type="ECO:0000259" key="2">
    <source>
        <dbReference type="Pfam" id="PF13930"/>
    </source>
</evidence>
<gene>
    <name evidence="3" type="ORF">KH327_06035</name>
</gene>
<dbReference type="Pfam" id="PF13930">
    <property type="entry name" value="Endonuclea_NS_2"/>
    <property type="match status" value="1"/>
</dbReference>
<evidence type="ECO:0000256" key="1">
    <source>
        <dbReference type="SAM" id="Phobius"/>
    </source>
</evidence>
<organism evidence="3 4">
    <name type="scientific">Peptoniphilus harei</name>
    <dbReference type="NCBI Taxonomy" id="54005"/>
    <lineage>
        <taxon>Bacteria</taxon>
        <taxon>Bacillati</taxon>
        <taxon>Bacillota</taxon>
        <taxon>Tissierellia</taxon>
        <taxon>Tissierellales</taxon>
        <taxon>Peptoniphilaceae</taxon>
        <taxon>Peptoniphilus</taxon>
    </lineage>
</organism>
<evidence type="ECO:0000313" key="4">
    <source>
        <dbReference type="Proteomes" id="UP000748991"/>
    </source>
</evidence>
<reference evidence="3" key="1">
    <citation type="submission" date="2021-02" db="EMBL/GenBank/DDBJ databases">
        <title>Infant gut strain persistence is associated with maternal origin, phylogeny, and functional potential including surface adhesion and iron acquisition.</title>
        <authorList>
            <person name="Lou Y.C."/>
        </authorList>
    </citation>
    <scope>NUCLEOTIDE SEQUENCE</scope>
    <source>
        <strain evidence="3">L3_060_052G1_dasL3_060_052G1_concoct_1</strain>
    </source>
</reference>
<keyword evidence="3" id="KW-0378">Hydrolase</keyword>
<keyword evidence="3" id="KW-0540">Nuclease</keyword>
<comment type="caution">
    <text evidence="3">The sequence shown here is derived from an EMBL/GenBank/DDBJ whole genome shotgun (WGS) entry which is preliminary data.</text>
</comment>
<dbReference type="GO" id="GO:0004519">
    <property type="term" value="F:endonuclease activity"/>
    <property type="evidence" value="ECO:0007669"/>
    <property type="project" value="UniProtKB-KW"/>
</dbReference>
<sequence length="229" mass="27120">MIIKLYYLLILILIILIIKFFHKSQKKEDLGYLHKEELNSNIFVPIEEYSEYFFENIDFEQAFFQFTGLDYLGRTGIANAVIDRVMINTLVPRDYKRRKYISYKPTGYNQKEYQSIENGYLYNRCHLIGYQLIGNNDYRNLITGTRDFNVKGMLPIENAIYEFIKNEDGIVKYEVIPDFRKEELVARGVYIKAIGLANKEVKLKINVYVKNIQEGIKIDYKTGISRKER</sequence>
<feature type="transmembrane region" description="Helical" evidence="1">
    <location>
        <begin position="6"/>
        <end position="22"/>
    </location>
</feature>
<dbReference type="InterPro" id="IPR044929">
    <property type="entry name" value="DNA/RNA_non-sp_Endonuclease_sf"/>
</dbReference>
<dbReference type="AlphaFoldDB" id="A0A943SNN5"/>
<keyword evidence="3" id="KW-0255">Endonuclease</keyword>
<feature type="domain" description="Type VII secretion system protein EssD-like" evidence="2">
    <location>
        <begin position="69"/>
        <end position="191"/>
    </location>
</feature>
<dbReference type="EMBL" id="JAGZZP010000010">
    <property type="protein sequence ID" value="MBS6535373.1"/>
    <property type="molecule type" value="Genomic_DNA"/>
</dbReference>